<dbReference type="PANTHER" id="PTHR31260">
    <property type="entry name" value="CYSTATIN/MONELLIN SUPERFAMILY PROTEIN"/>
    <property type="match status" value="1"/>
</dbReference>
<evidence type="ECO:0000313" key="1">
    <source>
        <dbReference type="RefSeq" id="XP_016479778.1"/>
    </source>
</evidence>
<proteinExistence type="predicted"/>
<dbReference type="OMA" id="RQICESD"/>
<gene>
    <name evidence="1" type="primary">LOC107801028</name>
</gene>
<organism evidence="1">
    <name type="scientific">Nicotiana tabacum</name>
    <name type="common">Common tobacco</name>
    <dbReference type="NCBI Taxonomy" id="4097"/>
    <lineage>
        <taxon>Eukaryota</taxon>
        <taxon>Viridiplantae</taxon>
        <taxon>Streptophyta</taxon>
        <taxon>Embryophyta</taxon>
        <taxon>Tracheophyta</taxon>
        <taxon>Spermatophyta</taxon>
        <taxon>Magnoliopsida</taxon>
        <taxon>eudicotyledons</taxon>
        <taxon>Gunneridae</taxon>
        <taxon>Pentapetalae</taxon>
        <taxon>asterids</taxon>
        <taxon>lamiids</taxon>
        <taxon>Solanales</taxon>
        <taxon>Solanaceae</taxon>
        <taxon>Nicotianoideae</taxon>
        <taxon>Nicotianeae</taxon>
        <taxon>Nicotiana</taxon>
    </lineage>
</organism>
<dbReference type="InterPro" id="IPR006462">
    <property type="entry name" value="MS5"/>
</dbReference>
<dbReference type="STRING" id="4097.A0A1S4ATE4"/>
<dbReference type="PANTHER" id="PTHR31260:SF42">
    <property type="entry name" value="RESTRICTION ENDONUCLEASE DOMAIN-CONTAINING PROTEIN"/>
    <property type="match status" value="1"/>
</dbReference>
<sequence length="179" mass="21236">MADTGSSSLEKKQNSAEEQIAWKRELPRKYLADEDLWNDDDFMPKGASMEHRDLFRKIYSRYFRQICETDGFDIDIYPGEAKAATYIPYLDLEEKTDMLMELANHAIQEYNNKETSVYKYEVLCIEKVNFIWAECREFFLTVKVNNLTLRTPLETFQIHAYKGPHEENIVRLCRQKVLK</sequence>
<dbReference type="AlphaFoldDB" id="A0A1S4ATE4"/>
<dbReference type="SUPFAM" id="SSF54403">
    <property type="entry name" value="Cystatin/monellin"/>
    <property type="match status" value="1"/>
</dbReference>
<accession>A0A1S4ATE4</accession>
<protein>
    <submittedName>
        <fullName evidence="1">Uncharacterized protein</fullName>
    </submittedName>
</protein>
<dbReference type="OrthoDB" id="1263236at2759"/>
<dbReference type="InterPro" id="IPR046350">
    <property type="entry name" value="Cystatin_sf"/>
</dbReference>
<dbReference type="KEGG" id="nta:107801028"/>
<reference evidence="1" key="1">
    <citation type="submission" date="2025-08" db="UniProtKB">
        <authorList>
            <consortium name="RefSeq"/>
        </authorList>
    </citation>
    <scope>IDENTIFICATION</scope>
</reference>
<dbReference type="PaxDb" id="4097-A0A1S4ATE4"/>
<name>A0A1S4ATE4_TOBAC</name>
<dbReference type="RefSeq" id="XP_016479778.1">
    <property type="nucleotide sequence ID" value="XM_016624292.1"/>
</dbReference>